<gene>
    <name evidence="3" type="ORF">FJQ98_24485</name>
</gene>
<organism evidence="3 4">
    <name type="scientific">Lysinibacillus agricola</name>
    <dbReference type="NCBI Taxonomy" id="2590012"/>
    <lineage>
        <taxon>Bacteria</taxon>
        <taxon>Bacillati</taxon>
        <taxon>Bacillota</taxon>
        <taxon>Bacilli</taxon>
        <taxon>Bacillales</taxon>
        <taxon>Bacillaceae</taxon>
        <taxon>Lysinibacillus</taxon>
    </lineage>
</organism>
<evidence type="ECO:0000256" key="2">
    <source>
        <dbReference type="SAM" id="MobiDB-lite"/>
    </source>
</evidence>
<keyword evidence="4" id="KW-1185">Reference proteome</keyword>
<evidence type="ECO:0000256" key="1">
    <source>
        <dbReference type="SAM" id="Coils"/>
    </source>
</evidence>
<name>A0ABX7AQY6_9BACI</name>
<accession>A0ABX7AQY6</accession>
<dbReference type="EMBL" id="CP067341">
    <property type="protein sequence ID" value="QQP12216.1"/>
    <property type="molecule type" value="Genomic_DNA"/>
</dbReference>
<dbReference type="Proteomes" id="UP000596049">
    <property type="component" value="Chromosome"/>
</dbReference>
<sequence>MEDSKLYSNQDIEKLKQKIEAYRSTLTSLKMGTSMGDYLFMKKDFDGIKTQIAHLEGLTETIDDKQSSQIKGYEEQIKFLSMQIESLNQTIEETNQEILMVLNKLLTIEDAEAPTTTPNTENTSNFMGNSAQRHPRIEPTTNKSVTTSKQPSYKMLQNLAGKATNMQLDIHNGIPSDRNENQRNKPEERHFNQQYFQSVNTHPSQIYNGLYRNTTTESTFHFKNATNAQEIPISVYEPHTLPPAEIHNSTVIDLNAENPANYGEPNNTVTIDEMNSVLTNEPAYFEASETVNEPVIPEASEVVNEPVIPEASEVVNEPVIPETPEVVNEPVFLEAPEMVNEPVIPEAPEVVNEPVFLEASKVVNAQVDMNKSSSDEIEIFEARAEEEHETQVQIEEVNKQPELKEESPEESQKKDKGSLFFNFFRKWS</sequence>
<protein>
    <submittedName>
        <fullName evidence="3">Uncharacterized protein</fullName>
    </submittedName>
</protein>
<proteinExistence type="predicted"/>
<feature type="compositionally biased region" description="Low complexity" evidence="2">
    <location>
        <begin position="114"/>
        <end position="123"/>
    </location>
</feature>
<feature type="region of interest" description="Disordered" evidence="2">
    <location>
        <begin position="114"/>
        <end position="148"/>
    </location>
</feature>
<reference evidence="3 4" key="1">
    <citation type="submission" date="2020-01" db="EMBL/GenBank/DDBJ databases">
        <authorList>
            <person name="Liu G."/>
            <person name="Liu B."/>
        </authorList>
    </citation>
    <scope>NUCLEOTIDE SEQUENCE [LARGE SCALE GENOMIC DNA]</scope>
    <source>
        <strain evidence="3 4">FJAT-51161</strain>
    </source>
</reference>
<evidence type="ECO:0000313" key="3">
    <source>
        <dbReference type="EMBL" id="QQP12216.1"/>
    </source>
</evidence>
<feature type="region of interest" description="Disordered" evidence="2">
    <location>
        <begin position="384"/>
        <end position="416"/>
    </location>
</feature>
<feature type="compositionally biased region" description="Polar residues" evidence="2">
    <location>
        <begin position="139"/>
        <end position="148"/>
    </location>
</feature>
<evidence type="ECO:0000313" key="4">
    <source>
        <dbReference type="Proteomes" id="UP000596049"/>
    </source>
</evidence>
<feature type="coiled-coil region" evidence="1">
    <location>
        <begin position="70"/>
        <end position="104"/>
    </location>
</feature>
<dbReference type="RefSeq" id="WP_053593884.1">
    <property type="nucleotide sequence ID" value="NZ_CP067341.1"/>
</dbReference>
<keyword evidence="1" id="KW-0175">Coiled coil</keyword>